<dbReference type="AlphaFoldDB" id="A0A2I0WDW3"/>
<proteinExistence type="predicted"/>
<organism evidence="1 2">
    <name type="scientific">Dendrobium catenatum</name>
    <dbReference type="NCBI Taxonomy" id="906689"/>
    <lineage>
        <taxon>Eukaryota</taxon>
        <taxon>Viridiplantae</taxon>
        <taxon>Streptophyta</taxon>
        <taxon>Embryophyta</taxon>
        <taxon>Tracheophyta</taxon>
        <taxon>Spermatophyta</taxon>
        <taxon>Magnoliopsida</taxon>
        <taxon>Liliopsida</taxon>
        <taxon>Asparagales</taxon>
        <taxon>Orchidaceae</taxon>
        <taxon>Epidendroideae</taxon>
        <taxon>Malaxideae</taxon>
        <taxon>Dendrobiinae</taxon>
        <taxon>Dendrobium</taxon>
    </lineage>
</organism>
<reference evidence="1 2" key="2">
    <citation type="journal article" date="2017" name="Nature">
        <title>The Apostasia genome and the evolution of orchids.</title>
        <authorList>
            <person name="Zhang G.Q."/>
            <person name="Liu K.W."/>
            <person name="Li Z."/>
            <person name="Lohaus R."/>
            <person name="Hsiao Y.Y."/>
            <person name="Niu S.C."/>
            <person name="Wang J.Y."/>
            <person name="Lin Y.C."/>
            <person name="Xu Q."/>
            <person name="Chen L.J."/>
            <person name="Yoshida K."/>
            <person name="Fujiwara S."/>
            <person name="Wang Z.W."/>
            <person name="Zhang Y.Q."/>
            <person name="Mitsuda N."/>
            <person name="Wang M."/>
            <person name="Liu G.H."/>
            <person name="Pecoraro L."/>
            <person name="Huang H.X."/>
            <person name="Xiao X.J."/>
            <person name="Lin M."/>
            <person name="Wu X.Y."/>
            <person name="Wu W.L."/>
            <person name="Chen Y.Y."/>
            <person name="Chang S.B."/>
            <person name="Sakamoto S."/>
            <person name="Ohme-Takagi M."/>
            <person name="Yagi M."/>
            <person name="Zeng S.J."/>
            <person name="Shen C.Y."/>
            <person name="Yeh C.M."/>
            <person name="Luo Y.B."/>
            <person name="Tsai W.C."/>
            <person name="Van de Peer Y."/>
            <person name="Liu Z.J."/>
        </authorList>
    </citation>
    <scope>NUCLEOTIDE SEQUENCE [LARGE SCALE GENOMIC DNA]</scope>
    <source>
        <tissue evidence="1">The whole plant</tissue>
    </source>
</reference>
<evidence type="ECO:0000313" key="2">
    <source>
        <dbReference type="Proteomes" id="UP000233837"/>
    </source>
</evidence>
<dbReference type="Proteomes" id="UP000233837">
    <property type="component" value="Unassembled WGS sequence"/>
</dbReference>
<dbReference type="EMBL" id="KZ502719">
    <property type="protein sequence ID" value="PKU73840.1"/>
    <property type="molecule type" value="Genomic_DNA"/>
</dbReference>
<dbReference type="PANTHER" id="PTHR36067">
    <property type="entry name" value="EXPRESSED PROTEIN"/>
    <property type="match status" value="1"/>
</dbReference>
<reference evidence="1 2" key="1">
    <citation type="journal article" date="2016" name="Sci. Rep.">
        <title>The Dendrobium catenatum Lindl. genome sequence provides insights into polysaccharide synthase, floral development and adaptive evolution.</title>
        <authorList>
            <person name="Zhang G.Q."/>
            <person name="Xu Q."/>
            <person name="Bian C."/>
            <person name="Tsai W.C."/>
            <person name="Yeh C.M."/>
            <person name="Liu K.W."/>
            <person name="Yoshida K."/>
            <person name="Zhang L.S."/>
            <person name="Chang S.B."/>
            <person name="Chen F."/>
            <person name="Shi Y."/>
            <person name="Su Y.Y."/>
            <person name="Zhang Y.Q."/>
            <person name="Chen L.J."/>
            <person name="Yin Y."/>
            <person name="Lin M."/>
            <person name="Huang H."/>
            <person name="Deng H."/>
            <person name="Wang Z.W."/>
            <person name="Zhu S.L."/>
            <person name="Zhao X."/>
            <person name="Deng C."/>
            <person name="Niu S.C."/>
            <person name="Huang J."/>
            <person name="Wang M."/>
            <person name="Liu G.H."/>
            <person name="Yang H.J."/>
            <person name="Xiao X.J."/>
            <person name="Hsiao Y.Y."/>
            <person name="Wu W.L."/>
            <person name="Chen Y.Y."/>
            <person name="Mitsuda N."/>
            <person name="Ohme-Takagi M."/>
            <person name="Luo Y.B."/>
            <person name="Van de Peer Y."/>
            <person name="Liu Z.J."/>
        </authorList>
    </citation>
    <scope>NUCLEOTIDE SEQUENCE [LARGE SCALE GENOMIC DNA]</scope>
    <source>
        <tissue evidence="1">The whole plant</tissue>
    </source>
</reference>
<name>A0A2I0WDW3_9ASPA</name>
<gene>
    <name evidence="1" type="ORF">MA16_Dca011987</name>
</gene>
<keyword evidence="2" id="KW-1185">Reference proteome</keyword>
<sequence length="81" mass="9142">MADIASFVADDFERRTKKLEKGEQYKGFEFSSTIAMASSAFLTIKEKVTEELIFVRDDIEKRARNPTSSFSLAAFNGFFSA</sequence>
<evidence type="ECO:0000313" key="1">
    <source>
        <dbReference type="EMBL" id="PKU73840.1"/>
    </source>
</evidence>
<dbReference type="PANTHER" id="PTHR36067:SF1">
    <property type="entry name" value="EXPRESSED PROTEIN"/>
    <property type="match status" value="1"/>
</dbReference>
<protein>
    <submittedName>
        <fullName evidence="1">Uncharacterized protein</fullName>
    </submittedName>
</protein>
<accession>A0A2I0WDW3</accession>